<dbReference type="PANTHER" id="PTHR42988:SF2">
    <property type="entry name" value="CYCLIC NUCLEOTIDE PHOSPHODIESTERASE CBUA0032-RELATED"/>
    <property type="match status" value="1"/>
</dbReference>
<dbReference type="Gene3D" id="3.60.21.10">
    <property type="match status" value="1"/>
</dbReference>
<dbReference type="CDD" id="cd07402">
    <property type="entry name" value="MPP_GpdQ"/>
    <property type="match status" value="1"/>
</dbReference>
<dbReference type="InterPro" id="IPR004843">
    <property type="entry name" value="Calcineurin-like_PHP"/>
</dbReference>
<dbReference type="NCBIfam" id="NF008359">
    <property type="entry name" value="PRK11148.1"/>
    <property type="match status" value="1"/>
</dbReference>
<evidence type="ECO:0000256" key="3">
    <source>
        <dbReference type="ARBA" id="ARBA00023004"/>
    </source>
</evidence>
<organism evidence="6 7">
    <name type="scientific">Oxynema aestuarii AP17</name>
    <dbReference type="NCBI Taxonomy" id="2064643"/>
    <lineage>
        <taxon>Bacteria</taxon>
        <taxon>Bacillati</taxon>
        <taxon>Cyanobacteriota</taxon>
        <taxon>Cyanophyceae</taxon>
        <taxon>Oscillatoriophycideae</taxon>
        <taxon>Oscillatoriales</taxon>
        <taxon>Oscillatoriaceae</taxon>
        <taxon>Oxynema</taxon>
        <taxon>Oxynema aestuarii</taxon>
    </lineage>
</organism>
<dbReference type="RefSeq" id="WP_168568074.1">
    <property type="nucleotide sequence ID" value="NZ_CP051167.1"/>
</dbReference>
<dbReference type="Pfam" id="PF00149">
    <property type="entry name" value="Metallophos"/>
    <property type="match status" value="1"/>
</dbReference>
<reference evidence="6 7" key="1">
    <citation type="submission" date="2020-04" db="EMBL/GenBank/DDBJ databases">
        <authorList>
            <person name="Basu S."/>
            <person name="Maruthanayagam V."/>
            <person name="Chakraborty S."/>
            <person name="Pramanik A."/>
            <person name="Mukherjee J."/>
            <person name="Brink B."/>
        </authorList>
    </citation>
    <scope>NUCLEOTIDE SEQUENCE [LARGE SCALE GENOMIC DNA]</scope>
    <source>
        <strain evidence="6 7">AP17</strain>
    </source>
</reference>
<evidence type="ECO:0000313" key="6">
    <source>
        <dbReference type="EMBL" id="QIZ69917.1"/>
    </source>
</evidence>
<dbReference type="AlphaFoldDB" id="A0A6H1TUU1"/>
<accession>A0A6H1TUU1</accession>
<evidence type="ECO:0000259" key="5">
    <source>
        <dbReference type="Pfam" id="PF00149"/>
    </source>
</evidence>
<keyword evidence="7" id="KW-1185">Reference proteome</keyword>
<comment type="similarity">
    <text evidence="4">Belongs to the cyclic nucleotide phosphodiesterase class-III family.</text>
</comment>
<dbReference type="EC" id="3.1.4.53" evidence="6"/>
<dbReference type="InterPro" id="IPR050884">
    <property type="entry name" value="CNP_phosphodiesterase-III"/>
</dbReference>
<keyword evidence="2 6" id="KW-0378">Hydrolase</keyword>
<feature type="domain" description="Calcineurin-like phosphoesterase" evidence="5">
    <location>
        <begin position="8"/>
        <end position="197"/>
    </location>
</feature>
<dbReference type="Proteomes" id="UP000500857">
    <property type="component" value="Chromosome"/>
</dbReference>
<evidence type="ECO:0000313" key="7">
    <source>
        <dbReference type="Proteomes" id="UP000500857"/>
    </source>
</evidence>
<dbReference type="GO" id="GO:0004115">
    <property type="term" value="F:3',5'-cyclic-AMP phosphodiesterase activity"/>
    <property type="evidence" value="ECO:0007669"/>
    <property type="project" value="UniProtKB-EC"/>
</dbReference>
<keyword evidence="1" id="KW-0479">Metal-binding</keyword>
<dbReference type="KEGG" id="oxy:HCG48_04410"/>
<dbReference type="InterPro" id="IPR029052">
    <property type="entry name" value="Metallo-depent_PP-like"/>
</dbReference>
<dbReference type="EMBL" id="CP051167">
    <property type="protein sequence ID" value="QIZ69917.1"/>
    <property type="molecule type" value="Genomic_DNA"/>
</dbReference>
<dbReference type="InterPro" id="IPR026575">
    <property type="entry name" value="GpdQ/CpdA-like"/>
</dbReference>
<evidence type="ECO:0000256" key="4">
    <source>
        <dbReference type="ARBA" id="ARBA00025742"/>
    </source>
</evidence>
<evidence type="ECO:0000256" key="2">
    <source>
        <dbReference type="ARBA" id="ARBA00022801"/>
    </source>
</evidence>
<sequence length="253" mass="28724">MIQTLPLHVAQITDLHLFSDRNKRLMGIDTAASLQKVLSCLRQLRHPQDLLLLTGDLSQDETPESYELLVDLLSPWDIPSYWIPGNHDDPSLMEQILKTPPFFTDKVVEAGNWSLILLDSTVTGWVSGQLSPSSLDWLEWQLERSRDRPTLIGLHHPPFAVNSEWIDSIALQNPDDFFAIVKGHPQVKLVLCGHVHQNFCHQQKYLRCFTTPSTCVQFKPGSAEFAVDSAQPGLRLFNLYPDGTWETKVMRVS</sequence>
<protein>
    <submittedName>
        <fullName evidence="6">3',5'-cyclic-AMP phosphodiesterase</fullName>
        <ecNumber evidence="6">3.1.4.53</ecNumber>
    </submittedName>
</protein>
<keyword evidence="3" id="KW-0408">Iron</keyword>
<name>A0A6H1TUU1_9CYAN</name>
<dbReference type="PANTHER" id="PTHR42988">
    <property type="entry name" value="PHOSPHOHYDROLASE"/>
    <property type="match status" value="1"/>
</dbReference>
<evidence type="ECO:0000256" key="1">
    <source>
        <dbReference type="ARBA" id="ARBA00022723"/>
    </source>
</evidence>
<proteinExistence type="inferred from homology"/>
<dbReference type="GO" id="GO:0046872">
    <property type="term" value="F:metal ion binding"/>
    <property type="evidence" value="ECO:0007669"/>
    <property type="project" value="UniProtKB-KW"/>
</dbReference>
<gene>
    <name evidence="6" type="primary">cpdA</name>
    <name evidence="6" type="ORF">HCG48_04410</name>
</gene>
<dbReference type="SUPFAM" id="SSF56300">
    <property type="entry name" value="Metallo-dependent phosphatases"/>
    <property type="match status" value="1"/>
</dbReference>